<feature type="chain" id="PRO_5041941812" description="MYND-type domain-containing protein" evidence="5">
    <location>
        <begin position="25"/>
        <end position="203"/>
    </location>
</feature>
<dbReference type="GO" id="GO:0008270">
    <property type="term" value="F:zinc ion binding"/>
    <property type="evidence" value="ECO:0007669"/>
    <property type="project" value="UniProtKB-KW"/>
</dbReference>
<keyword evidence="2 4" id="KW-0863">Zinc-finger</keyword>
<evidence type="ECO:0000256" key="2">
    <source>
        <dbReference type="ARBA" id="ARBA00022771"/>
    </source>
</evidence>
<dbReference type="PROSITE" id="PS01360">
    <property type="entry name" value="ZF_MYND_1"/>
    <property type="match status" value="1"/>
</dbReference>
<comment type="caution">
    <text evidence="7">The sequence shown here is derived from an EMBL/GenBank/DDBJ whole genome shotgun (WGS) entry which is preliminary data.</text>
</comment>
<dbReference type="EMBL" id="JARJCW010000164">
    <property type="protein sequence ID" value="KAJ7189846.1"/>
    <property type="molecule type" value="Genomic_DNA"/>
</dbReference>
<evidence type="ECO:0000256" key="5">
    <source>
        <dbReference type="SAM" id="SignalP"/>
    </source>
</evidence>
<dbReference type="SUPFAM" id="SSF144232">
    <property type="entry name" value="HIT/MYND zinc finger-like"/>
    <property type="match status" value="1"/>
</dbReference>
<evidence type="ECO:0000256" key="1">
    <source>
        <dbReference type="ARBA" id="ARBA00022723"/>
    </source>
</evidence>
<gene>
    <name evidence="7" type="ORF">GGX14DRAFT_580338</name>
</gene>
<keyword evidence="5" id="KW-0732">Signal</keyword>
<protein>
    <recommendedName>
        <fullName evidence="6">MYND-type domain-containing protein</fullName>
    </recommendedName>
</protein>
<feature type="domain" description="MYND-type" evidence="6">
    <location>
        <begin position="32"/>
        <end position="68"/>
    </location>
</feature>
<dbReference type="PROSITE" id="PS50865">
    <property type="entry name" value="ZF_MYND_2"/>
    <property type="match status" value="1"/>
</dbReference>
<evidence type="ECO:0000259" key="6">
    <source>
        <dbReference type="PROSITE" id="PS50865"/>
    </source>
</evidence>
<dbReference type="Pfam" id="PF01753">
    <property type="entry name" value="zf-MYND"/>
    <property type="match status" value="1"/>
</dbReference>
<sequence>MSLDLLLLLIILFTILLNKFSVSTSNTTSRPCVICGKLTSLRCSRCHEAHFCSTEHMSAGWRNHRTVCRKQERPVLEALLFPADAASPVTVKIPYTTKVDTDRDFLRGLEMKHVSRLGSHGPVLDRALVVMYGSEFQLDSSPLNQCIAGLTGGRMSIPWAGNVLVLRQKGRLYSEMYESATMEDVDAMTRFFQEYKDFVPYAF</sequence>
<dbReference type="Gene3D" id="6.10.140.2220">
    <property type="match status" value="1"/>
</dbReference>
<organism evidence="7 8">
    <name type="scientific">Mycena pura</name>
    <dbReference type="NCBI Taxonomy" id="153505"/>
    <lineage>
        <taxon>Eukaryota</taxon>
        <taxon>Fungi</taxon>
        <taxon>Dikarya</taxon>
        <taxon>Basidiomycota</taxon>
        <taxon>Agaricomycotina</taxon>
        <taxon>Agaricomycetes</taxon>
        <taxon>Agaricomycetidae</taxon>
        <taxon>Agaricales</taxon>
        <taxon>Marasmiineae</taxon>
        <taxon>Mycenaceae</taxon>
        <taxon>Mycena</taxon>
    </lineage>
</organism>
<name>A0AAD6UKZ2_9AGAR</name>
<dbReference type="InterPro" id="IPR002893">
    <property type="entry name" value="Znf_MYND"/>
</dbReference>
<evidence type="ECO:0000313" key="7">
    <source>
        <dbReference type="EMBL" id="KAJ7189846.1"/>
    </source>
</evidence>
<keyword evidence="1" id="KW-0479">Metal-binding</keyword>
<evidence type="ECO:0000256" key="4">
    <source>
        <dbReference type="PROSITE-ProRule" id="PRU00134"/>
    </source>
</evidence>
<dbReference type="Proteomes" id="UP001219525">
    <property type="component" value="Unassembled WGS sequence"/>
</dbReference>
<evidence type="ECO:0000313" key="8">
    <source>
        <dbReference type="Proteomes" id="UP001219525"/>
    </source>
</evidence>
<feature type="signal peptide" evidence="5">
    <location>
        <begin position="1"/>
        <end position="24"/>
    </location>
</feature>
<accession>A0AAD6UKZ2</accession>
<dbReference type="AlphaFoldDB" id="A0AAD6UKZ2"/>
<keyword evidence="8" id="KW-1185">Reference proteome</keyword>
<proteinExistence type="predicted"/>
<reference evidence="7" key="1">
    <citation type="submission" date="2023-03" db="EMBL/GenBank/DDBJ databases">
        <title>Massive genome expansion in bonnet fungi (Mycena s.s.) driven by repeated elements and novel gene families across ecological guilds.</title>
        <authorList>
            <consortium name="Lawrence Berkeley National Laboratory"/>
            <person name="Harder C.B."/>
            <person name="Miyauchi S."/>
            <person name="Viragh M."/>
            <person name="Kuo A."/>
            <person name="Thoen E."/>
            <person name="Andreopoulos B."/>
            <person name="Lu D."/>
            <person name="Skrede I."/>
            <person name="Drula E."/>
            <person name="Henrissat B."/>
            <person name="Morin E."/>
            <person name="Kohler A."/>
            <person name="Barry K."/>
            <person name="LaButti K."/>
            <person name="Morin E."/>
            <person name="Salamov A."/>
            <person name="Lipzen A."/>
            <person name="Mereny Z."/>
            <person name="Hegedus B."/>
            <person name="Baldrian P."/>
            <person name="Stursova M."/>
            <person name="Weitz H."/>
            <person name="Taylor A."/>
            <person name="Grigoriev I.V."/>
            <person name="Nagy L.G."/>
            <person name="Martin F."/>
            <person name="Kauserud H."/>
        </authorList>
    </citation>
    <scope>NUCLEOTIDE SEQUENCE</scope>
    <source>
        <strain evidence="7">9144</strain>
    </source>
</reference>
<evidence type="ECO:0000256" key="3">
    <source>
        <dbReference type="ARBA" id="ARBA00022833"/>
    </source>
</evidence>
<keyword evidence="3" id="KW-0862">Zinc</keyword>